<dbReference type="EMBL" id="CP019948">
    <property type="protein sequence ID" value="ARN81241.1"/>
    <property type="molecule type" value="Genomic_DNA"/>
</dbReference>
<protein>
    <submittedName>
        <fullName evidence="3">Uncharacterized protein</fullName>
    </submittedName>
</protein>
<keyword evidence="2" id="KW-1133">Transmembrane helix</keyword>
<keyword evidence="2" id="KW-0812">Transmembrane</keyword>
<feature type="transmembrane region" description="Helical" evidence="2">
    <location>
        <begin position="269"/>
        <end position="288"/>
    </location>
</feature>
<dbReference type="InterPro" id="IPR051533">
    <property type="entry name" value="WaaL-like"/>
</dbReference>
<organism evidence="3 4">
    <name type="scientific">Methylocystis bryophila</name>
    <dbReference type="NCBI Taxonomy" id="655015"/>
    <lineage>
        <taxon>Bacteria</taxon>
        <taxon>Pseudomonadati</taxon>
        <taxon>Pseudomonadota</taxon>
        <taxon>Alphaproteobacteria</taxon>
        <taxon>Hyphomicrobiales</taxon>
        <taxon>Methylocystaceae</taxon>
        <taxon>Methylocystis</taxon>
    </lineage>
</organism>
<gene>
    <name evidence="3" type="ORF">B1812_09275</name>
</gene>
<keyword evidence="4" id="KW-1185">Reference proteome</keyword>
<feature type="transmembrane region" description="Helical" evidence="2">
    <location>
        <begin position="390"/>
        <end position="411"/>
    </location>
</feature>
<sequence length="444" mass="48286">MVEAPSSEFRSPVEEPLDSAPHGATSVRLPFVLILIAVTMFIPEEASFFFGERRMTVVRLLFLLIAPALPFRFIQLLIQGKYRFIWSDALVPLTGLWMLIAPSVIDGFDHSVVSSGVAALEFCVPYLAARLFLSERGQAVALVRILCIAIATVGILGILDTVSRRAFLKETIGKITGYVGIAEGDDYDNMRGFLFRALSTLEHPILLGTACFYGLLMATTMRGMTRLYAIGGSALGMVLAASSAPILGASIGFGVVIYEKITRNVPFRWTAATIAALIALTLIVTIPSDPMGFLIGHLTFDAQTGWYRLLQWDCAGALVKASPIFGIGDSDEWAATCGLAKTIDSVWLRTSMLYGIPGSVLIFLCYVGASSVPVGIEDTDLNLTRQERRLSFTLSVLLGVAIFIGFTVFYWGTVYVLTMFLAGIRAHLGALAAEPRDPWIEDDE</sequence>
<dbReference type="PANTHER" id="PTHR37422:SF13">
    <property type="entry name" value="LIPOPOLYSACCHARIDE BIOSYNTHESIS PROTEIN PA4999-RELATED"/>
    <property type="match status" value="1"/>
</dbReference>
<feature type="transmembrane region" description="Helical" evidence="2">
    <location>
        <begin position="228"/>
        <end position="257"/>
    </location>
</feature>
<feature type="transmembrane region" description="Helical" evidence="2">
    <location>
        <begin position="193"/>
        <end position="216"/>
    </location>
</feature>
<name>A0A1W6MUG5_9HYPH</name>
<accession>A0A1W6MUG5</accession>
<keyword evidence="2" id="KW-0472">Membrane</keyword>
<feature type="transmembrane region" description="Helical" evidence="2">
    <location>
        <begin position="139"/>
        <end position="159"/>
    </location>
</feature>
<feature type="region of interest" description="Disordered" evidence="1">
    <location>
        <begin position="1"/>
        <end position="20"/>
    </location>
</feature>
<reference evidence="3 4" key="1">
    <citation type="submission" date="2017-02" db="EMBL/GenBank/DDBJ databases">
        <authorList>
            <person name="Peterson S.W."/>
        </authorList>
    </citation>
    <scope>NUCLEOTIDE SEQUENCE [LARGE SCALE GENOMIC DNA]</scope>
    <source>
        <strain evidence="3 4">S285</strain>
    </source>
</reference>
<evidence type="ECO:0000313" key="3">
    <source>
        <dbReference type="EMBL" id="ARN81241.1"/>
    </source>
</evidence>
<evidence type="ECO:0000313" key="4">
    <source>
        <dbReference type="Proteomes" id="UP000193978"/>
    </source>
</evidence>
<dbReference type="AlphaFoldDB" id="A0A1W6MUG5"/>
<evidence type="ECO:0000256" key="1">
    <source>
        <dbReference type="SAM" id="MobiDB-lite"/>
    </source>
</evidence>
<feature type="transmembrane region" description="Helical" evidence="2">
    <location>
        <begin position="351"/>
        <end position="369"/>
    </location>
</feature>
<feature type="transmembrane region" description="Helical" evidence="2">
    <location>
        <begin position="112"/>
        <end position="133"/>
    </location>
</feature>
<feature type="transmembrane region" description="Helical" evidence="2">
    <location>
        <begin position="29"/>
        <end position="50"/>
    </location>
</feature>
<dbReference type="KEGG" id="mbry:B1812_09275"/>
<evidence type="ECO:0000256" key="2">
    <source>
        <dbReference type="SAM" id="Phobius"/>
    </source>
</evidence>
<feature type="transmembrane region" description="Helical" evidence="2">
    <location>
        <begin position="84"/>
        <end position="105"/>
    </location>
</feature>
<dbReference type="Proteomes" id="UP000193978">
    <property type="component" value="Chromosome"/>
</dbReference>
<feature type="transmembrane region" description="Helical" evidence="2">
    <location>
        <begin position="57"/>
        <end position="78"/>
    </location>
</feature>
<dbReference type="PANTHER" id="PTHR37422">
    <property type="entry name" value="TEICHURONIC ACID BIOSYNTHESIS PROTEIN TUAE"/>
    <property type="match status" value="1"/>
</dbReference>
<proteinExistence type="predicted"/>